<feature type="signal peptide" evidence="1">
    <location>
        <begin position="1"/>
        <end position="23"/>
    </location>
</feature>
<dbReference type="RefSeq" id="WP_138235580.1">
    <property type="nucleotide sequence ID" value="NZ_CP185860.1"/>
</dbReference>
<reference evidence="3 4" key="1">
    <citation type="submission" date="2019-05" db="EMBL/GenBank/DDBJ databases">
        <title>Microbulbifer harenosus sp. nov., an alginate-degrading bacterium isolated from coastal sand.</title>
        <authorList>
            <person name="Huang H."/>
            <person name="Mo K."/>
            <person name="Bao S."/>
        </authorList>
    </citation>
    <scope>NUCLEOTIDE SEQUENCE [LARGE SCALE GENOMIC DNA]</scope>
    <source>
        <strain evidence="3 4">HB161719</strain>
    </source>
</reference>
<evidence type="ECO:0000256" key="1">
    <source>
        <dbReference type="SAM" id="SignalP"/>
    </source>
</evidence>
<gene>
    <name evidence="3" type="ORF">FDY93_09865</name>
</gene>
<evidence type="ECO:0000259" key="2">
    <source>
        <dbReference type="Pfam" id="PF00144"/>
    </source>
</evidence>
<dbReference type="Gene3D" id="3.40.710.10">
    <property type="entry name" value="DD-peptidase/beta-lactamase superfamily"/>
    <property type="match status" value="1"/>
</dbReference>
<dbReference type="Pfam" id="PF00144">
    <property type="entry name" value="Beta-lactamase"/>
    <property type="match status" value="1"/>
</dbReference>
<protein>
    <submittedName>
        <fullName evidence="3">Beta-lactamase family protein</fullName>
    </submittedName>
</protein>
<dbReference type="Proteomes" id="UP000306791">
    <property type="component" value="Unassembled WGS sequence"/>
</dbReference>
<name>A0ABY2UHW7_9GAMM</name>
<dbReference type="EMBL" id="VANI01000010">
    <property type="protein sequence ID" value="TLM77238.1"/>
    <property type="molecule type" value="Genomic_DNA"/>
</dbReference>
<dbReference type="PANTHER" id="PTHR43283:SF3">
    <property type="entry name" value="BETA-LACTAMASE FAMILY PROTEIN (AFU_ORTHOLOGUE AFUA_5G07500)"/>
    <property type="match status" value="1"/>
</dbReference>
<organism evidence="3 4">
    <name type="scientific">Microbulbifer harenosus</name>
    <dbReference type="NCBI Taxonomy" id="2576840"/>
    <lineage>
        <taxon>Bacteria</taxon>
        <taxon>Pseudomonadati</taxon>
        <taxon>Pseudomonadota</taxon>
        <taxon>Gammaproteobacteria</taxon>
        <taxon>Cellvibrionales</taxon>
        <taxon>Microbulbiferaceae</taxon>
        <taxon>Microbulbifer</taxon>
    </lineage>
</organism>
<feature type="chain" id="PRO_5046642605" evidence="1">
    <location>
        <begin position="24"/>
        <end position="447"/>
    </location>
</feature>
<accession>A0ABY2UHW7</accession>
<sequence length="447" mass="49251">MKLPILRIATASILVATAAAVHAMEMAPENRTPQQFIYREAQQYAEAPVVKEINDLLQSYVDGEKTGSVAGFVAVDGEVLYSNAFGWKNKERRIPASVEDYYVLFSQTKAITTVAFMTLVEQGLVDINDPVSKYFPGIPNQVITAINEDGSYETRPASTPMTFVHLMSHTSGLNAGLAGQARLADSGKSGAPLGFDGKKPTIQPSGQHTGGGNYAARFLEEEMLDLAKYPLGFDPGSAWDYHISTNMLGYMIERISGTTLQEYVKEKVLKPLGMNETDWYYEPEAFERFVTPYSLAEGKLIPGSTVYSRGAVSTQQTYAEGAIGLNGPIGDYAKFCQMLLNKGTFNGHRILKPETVKLMTTVNRLPEPKNSDNSFRFGLGFELYNEHKKPAPEVSNSAFAWGGMMGTEYIIDPENNLIALFYVNMYQRDALYPAFLSRAYKLSAAGQ</sequence>
<dbReference type="PANTHER" id="PTHR43283">
    <property type="entry name" value="BETA-LACTAMASE-RELATED"/>
    <property type="match status" value="1"/>
</dbReference>
<dbReference type="InterPro" id="IPR001466">
    <property type="entry name" value="Beta-lactam-related"/>
</dbReference>
<comment type="caution">
    <text evidence="3">The sequence shown here is derived from an EMBL/GenBank/DDBJ whole genome shotgun (WGS) entry which is preliminary data.</text>
</comment>
<dbReference type="InterPro" id="IPR012338">
    <property type="entry name" value="Beta-lactam/transpept-like"/>
</dbReference>
<dbReference type="InterPro" id="IPR050789">
    <property type="entry name" value="Diverse_Enzym_Activities"/>
</dbReference>
<dbReference type="SUPFAM" id="SSF56601">
    <property type="entry name" value="beta-lactamase/transpeptidase-like"/>
    <property type="match status" value="1"/>
</dbReference>
<proteinExistence type="predicted"/>
<evidence type="ECO:0000313" key="3">
    <source>
        <dbReference type="EMBL" id="TLM77238.1"/>
    </source>
</evidence>
<evidence type="ECO:0000313" key="4">
    <source>
        <dbReference type="Proteomes" id="UP000306791"/>
    </source>
</evidence>
<feature type="domain" description="Beta-lactamase-related" evidence="2">
    <location>
        <begin position="54"/>
        <end position="425"/>
    </location>
</feature>
<keyword evidence="4" id="KW-1185">Reference proteome</keyword>
<keyword evidence="1" id="KW-0732">Signal</keyword>